<protein>
    <submittedName>
        <fullName evidence="1">Uncharacterized protein</fullName>
    </submittedName>
</protein>
<dbReference type="EMBL" id="BART01008380">
    <property type="protein sequence ID" value="GAG53844.1"/>
    <property type="molecule type" value="Genomic_DNA"/>
</dbReference>
<gene>
    <name evidence="1" type="ORF">S01H4_18864</name>
</gene>
<organism evidence="1">
    <name type="scientific">marine sediment metagenome</name>
    <dbReference type="NCBI Taxonomy" id="412755"/>
    <lineage>
        <taxon>unclassified sequences</taxon>
        <taxon>metagenomes</taxon>
        <taxon>ecological metagenomes</taxon>
    </lineage>
</organism>
<evidence type="ECO:0000313" key="1">
    <source>
        <dbReference type="EMBL" id="GAG53844.1"/>
    </source>
</evidence>
<proteinExistence type="predicted"/>
<accession>X0YDA1</accession>
<name>X0YDA1_9ZZZZ</name>
<dbReference type="AlphaFoldDB" id="X0YDA1"/>
<sequence length="75" mass="8880">MNNRNNQKQIWSDENFKKKLEEIQARRLLNGNPVKNIAQLTKEILTCPSFNQIEEELINFEKVLVIKVDKKRGLK</sequence>
<reference evidence="1" key="1">
    <citation type="journal article" date="2014" name="Front. Microbiol.">
        <title>High frequency of phylogenetically diverse reductive dehalogenase-homologous genes in deep subseafloor sedimentary metagenomes.</title>
        <authorList>
            <person name="Kawai M."/>
            <person name="Futagami T."/>
            <person name="Toyoda A."/>
            <person name="Takaki Y."/>
            <person name="Nishi S."/>
            <person name="Hori S."/>
            <person name="Arai W."/>
            <person name="Tsubouchi T."/>
            <person name="Morono Y."/>
            <person name="Uchiyama I."/>
            <person name="Ito T."/>
            <person name="Fujiyama A."/>
            <person name="Inagaki F."/>
            <person name="Takami H."/>
        </authorList>
    </citation>
    <scope>NUCLEOTIDE SEQUENCE</scope>
    <source>
        <strain evidence="1">Expedition CK06-06</strain>
    </source>
</reference>
<comment type="caution">
    <text evidence="1">The sequence shown here is derived from an EMBL/GenBank/DDBJ whole genome shotgun (WGS) entry which is preliminary data.</text>
</comment>